<dbReference type="Proteomes" id="UP000790787">
    <property type="component" value="Chromosome 7"/>
</dbReference>
<dbReference type="InterPro" id="IPR004320">
    <property type="entry name" value="BPS1_pln"/>
</dbReference>
<dbReference type="GO" id="GO:0048364">
    <property type="term" value="P:root development"/>
    <property type="evidence" value="ECO:0007669"/>
    <property type="project" value="InterPro"/>
</dbReference>
<dbReference type="RefSeq" id="XP_016507240.1">
    <property type="nucleotide sequence ID" value="XM_016651754.1"/>
</dbReference>
<dbReference type="OrthoDB" id="1701699at2759"/>
<organism evidence="2 3">
    <name type="scientific">Nicotiana tabacum</name>
    <name type="common">Common tobacco</name>
    <dbReference type="NCBI Taxonomy" id="4097"/>
    <lineage>
        <taxon>Eukaryota</taxon>
        <taxon>Viridiplantae</taxon>
        <taxon>Streptophyta</taxon>
        <taxon>Embryophyta</taxon>
        <taxon>Tracheophyta</taxon>
        <taxon>Spermatophyta</taxon>
        <taxon>Magnoliopsida</taxon>
        <taxon>eudicotyledons</taxon>
        <taxon>Gunneridae</taxon>
        <taxon>Pentapetalae</taxon>
        <taxon>asterids</taxon>
        <taxon>lamiids</taxon>
        <taxon>Solanales</taxon>
        <taxon>Solanaceae</taxon>
        <taxon>Nicotianoideae</taxon>
        <taxon>Nicotianeae</taxon>
        <taxon>Nicotiana</taxon>
    </lineage>
</organism>
<dbReference type="GO" id="GO:0048367">
    <property type="term" value="P:shoot system development"/>
    <property type="evidence" value="ECO:0007669"/>
    <property type="project" value="InterPro"/>
</dbReference>
<keyword evidence="2" id="KW-1185">Reference proteome</keyword>
<evidence type="ECO:0000313" key="3">
    <source>
        <dbReference type="RefSeq" id="XP_016507240.1"/>
    </source>
</evidence>
<keyword evidence="1" id="KW-0175">Coiled coil</keyword>
<evidence type="ECO:0000256" key="1">
    <source>
        <dbReference type="SAM" id="Coils"/>
    </source>
</evidence>
<dbReference type="GeneID" id="107824937"/>
<reference evidence="3" key="2">
    <citation type="submission" date="2025-08" db="UniProtKB">
        <authorList>
            <consortium name="RefSeq"/>
        </authorList>
    </citation>
    <scope>IDENTIFICATION</scope>
    <source>
        <tissue evidence="3">Leaf</tissue>
    </source>
</reference>
<sequence length="342" mass="38689">MVYVMVGGGMPQTSPIIARWLLDVDQNQVPSSIYMKQEQEEGAEFRIAPSNCLLNFNKKKKQMAPSPLRSKTILKHARSSSFPSTSHPIVSQFDEHLCRVKSSSEATPSCLSSFTCRLGDLENLFDYMQDLLQLSHFQQAINSMDANVLLEGYLKVLDVCATTKDLLSNEKQNKQELLSALRRRRNMDEISGYLTSRRKSKKMIQKILKSLKSMMKENSCALNKPEPLAVVGELQEVQSVTLGLFKALLSYINGTGSQSSSRWSLLSKIMPSKNEELIANEFDNVDAALCSFLSLNKTGQYEELQNQLREMEATIEVLEDGLECFFRRLIKTRVSLLNIMNH</sequence>
<dbReference type="AlphaFoldDB" id="A0A1S4D1C6"/>
<dbReference type="PANTHER" id="PTHR33070">
    <property type="entry name" value="OS06G0725500 PROTEIN"/>
    <property type="match status" value="1"/>
</dbReference>
<protein>
    <submittedName>
        <fullName evidence="3">Uncharacterized protein LOC107824937</fullName>
    </submittedName>
</protein>
<feature type="coiled-coil region" evidence="1">
    <location>
        <begin position="294"/>
        <end position="321"/>
    </location>
</feature>
<dbReference type="PANTHER" id="PTHR33070:SF129">
    <property type="entry name" value="DUF241 DOMAIN PROTEIN"/>
    <property type="match status" value="1"/>
</dbReference>
<evidence type="ECO:0000313" key="2">
    <source>
        <dbReference type="Proteomes" id="UP000790787"/>
    </source>
</evidence>
<gene>
    <name evidence="3" type="primary">LOC107824937</name>
</gene>
<dbReference type="RefSeq" id="XP_016507240.1">
    <property type="nucleotide sequence ID" value="XM_016651754.2"/>
</dbReference>
<reference evidence="2" key="1">
    <citation type="journal article" date="2014" name="Nat. Commun.">
        <title>The tobacco genome sequence and its comparison with those of tomato and potato.</title>
        <authorList>
            <person name="Sierro N."/>
            <person name="Battey J.N."/>
            <person name="Ouadi S."/>
            <person name="Bakaher N."/>
            <person name="Bovet L."/>
            <person name="Willig A."/>
            <person name="Goepfert S."/>
            <person name="Peitsch M.C."/>
            <person name="Ivanov N.V."/>
        </authorList>
    </citation>
    <scope>NUCLEOTIDE SEQUENCE [LARGE SCALE GENOMIC DNA]</scope>
</reference>
<dbReference type="Pfam" id="PF03087">
    <property type="entry name" value="BPS1"/>
    <property type="match status" value="1"/>
</dbReference>
<dbReference type="OMA" id="DAHNQLD"/>
<accession>A0A1S4D1C6</accession>
<dbReference type="KEGG" id="nta:107824937"/>
<proteinExistence type="predicted"/>
<dbReference type="PaxDb" id="4097-A0A1S4D1C6"/>
<dbReference type="STRING" id="4097.A0A1S4D1C6"/>
<name>A0A1S4D1C6_TOBAC</name>